<organism evidence="2 3">
    <name type="scientific">Durusdinium trenchii</name>
    <dbReference type="NCBI Taxonomy" id="1381693"/>
    <lineage>
        <taxon>Eukaryota</taxon>
        <taxon>Sar</taxon>
        <taxon>Alveolata</taxon>
        <taxon>Dinophyceae</taxon>
        <taxon>Suessiales</taxon>
        <taxon>Symbiodiniaceae</taxon>
        <taxon>Durusdinium</taxon>
    </lineage>
</organism>
<keyword evidence="1" id="KW-1133">Transmembrane helix</keyword>
<evidence type="ECO:0000256" key="1">
    <source>
        <dbReference type="SAM" id="Phobius"/>
    </source>
</evidence>
<evidence type="ECO:0000313" key="2">
    <source>
        <dbReference type="EMBL" id="CAK9062223.1"/>
    </source>
</evidence>
<sequence length="172" mass="19336">MAYDPLPQAESGVLDELSVWQELEENPGSLSRQTSRRDFTLQQIIRSRSLVEDLMKDIRDGIEVYKGFRAIPSLGMLEQTWALAKWMIVPHMIAMLMIAIIGLVACLSAVVTSQNGLTACCVEMFGVLIDSQLITRFLAQATTGFVALLSYMLANLDIRKEELCMWDLEMMV</sequence>
<accession>A0ABP0NFL9</accession>
<dbReference type="EMBL" id="CAXAMM010028113">
    <property type="protein sequence ID" value="CAK9062223.1"/>
    <property type="molecule type" value="Genomic_DNA"/>
</dbReference>
<name>A0ABP0NFL9_9DINO</name>
<gene>
    <name evidence="2" type="ORF">SCF082_LOCUS32468</name>
</gene>
<comment type="caution">
    <text evidence="2">The sequence shown here is derived from an EMBL/GenBank/DDBJ whole genome shotgun (WGS) entry which is preliminary data.</text>
</comment>
<feature type="transmembrane region" description="Helical" evidence="1">
    <location>
        <begin position="93"/>
        <end position="113"/>
    </location>
</feature>
<proteinExistence type="predicted"/>
<keyword evidence="1" id="KW-0472">Membrane</keyword>
<keyword evidence="1" id="KW-0812">Transmembrane</keyword>
<protein>
    <submittedName>
        <fullName evidence="2">Ankyrin-2</fullName>
    </submittedName>
</protein>
<keyword evidence="3" id="KW-1185">Reference proteome</keyword>
<reference evidence="2 3" key="1">
    <citation type="submission" date="2024-02" db="EMBL/GenBank/DDBJ databases">
        <authorList>
            <person name="Chen Y."/>
            <person name="Shah S."/>
            <person name="Dougan E. K."/>
            <person name="Thang M."/>
            <person name="Chan C."/>
        </authorList>
    </citation>
    <scope>NUCLEOTIDE SEQUENCE [LARGE SCALE GENOMIC DNA]</scope>
</reference>
<dbReference type="Proteomes" id="UP001642464">
    <property type="component" value="Unassembled WGS sequence"/>
</dbReference>
<evidence type="ECO:0000313" key="3">
    <source>
        <dbReference type="Proteomes" id="UP001642464"/>
    </source>
</evidence>
<feature type="transmembrane region" description="Helical" evidence="1">
    <location>
        <begin position="133"/>
        <end position="153"/>
    </location>
</feature>